<dbReference type="AlphaFoldDB" id="A0AA47NVV6"/>
<feature type="compositionally biased region" description="Polar residues" evidence="1">
    <location>
        <begin position="301"/>
        <end position="335"/>
    </location>
</feature>
<keyword evidence="4" id="KW-1185">Reference proteome</keyword>
<gene>
    <name evidence="3" type="ORF">N1851_024237</name>
</gene>
<organism evidence="3 4">
    <name type="scientific">Merluccius polli</name>
    <name type="common">Benguela hake</name>
    <name type="synonym">Merluccius cadenati</name>
    <dbReference type="NCBI Taxonomy" id="89951"/>
    <lineage>
        <taxon>Eukaryota</taxon>
        <taxon>Metazoa</taxon>
        <taxon>Chordata</taxon>
        <taxon>Craniata</taxon>
        <taxon>Vertebrata</taxon>
        <taxon>Euteleostomi</taxon>
        <taxon>Actinopterygii</taxon>
        <taxon>Neopterygii</taxon>
        <taxon>Teleostei</taxon>
        <taxon>Neoteleostei</taxon>
        <taxon>Acanthomorphata</taxon>
        <taxon>Zeiogadaria</taxon>
        <taxon>Gadariae</taxon>
        <taxon>Gadiformes</taxon>
        <taxon>Gadoidei</taxon>
        <taxon>Merlucciidae</taxon>
        <taxon>Merluccius</taxon>
    </lineage>
</organism>
<feature type="compositionally biased region" description="Polar residues" evidence="1">
    <location>
        <begin position="181"/>
        <end position="198"/>
    </location>
</feature>
<dbReference type="EMBL" id="JAOPHQ010004549">
    <property type="protein sequence ID" value="KAK0139250.1"/>
    <property type="molecule type" value="Genomic_DNA"/>
</dbReference>
<evidence type="ECO:0000313" key="4">
    <source>
        <dbReference type="Proteomes" id="UP001174136"/>
    </source>
</evidence>
<comment type="caution">
    <text evidence="3">The sequence shown here is derived from an EMBL/GenBank/DDBJ whole genome shotgun (WGS) entry which is preliminary data.</text>
</comment>
<evidence type="ECO:0000256" key="2">
    <source>
        <dbReference type="SAM" id="Phobius"/>
    </source>
</evidence>
<keyword evidence="2" id="KW-1133">Transmembrane helix</keyword>
<feature type="region of interest" description="Disordered" evidence="1">
    <location>
        <begin position="301"/>
        <end position="348"/>
    </location>
</feature>
<accession>A0AA47NVV6</accession>
<feature type="compositionally biased region" description="Polar residues" evidence="1">
    <location>
        <begin position="159"/>
        <end position="174"/>
    </location>
</feature>
<feature type="compositionally biased region" description="Low complexity" evidence="1">
    <location>
        <begin position="125"/>
        <end position="142"/>
    </location>
</feature>
<name>A0AA47NVV6_MERPO</name>
<evidence type="ECO:0000256" key="1">
    <source>
        <dbReference type="SAM" id="MobiDB-lite"/>
    </source>
</evidence>
<dbReference type="Proteomes" id="UP001174136">
    <property type="component" value="Unassembled WGS sequence"/>
</dbReference>
<feature type="transmembrane region" description="Helical" evidence="2">
    <location>
        <begin position="245"/>
        <end position="262"/>
    </location>
</feature>
<sequence length="454" mass="49685">MVMFPVQWIHQNQQAGYKLRKTLRQKRNLLHLPHPVLRYDLTPITFYSWIQVNPASSKGVKVKTFEEIMREKRLRKQELEEQASSSPCPSPHSKETEPPQKRAPVPFLKKTLPIKAKDVPPAATSPSSSSSQSSDGLSTRLSPPIRKRISLKSKADSPSAHSPSTVRTAPTSPQHPALADSGSQSPGDVPSPSDQGVNSCSVLTQIKQTKRMACQEKSPGQTTEIKGTQFHSNVLLVLLKLQDNVLYTLYCPFLIIVLYFLAVRPKLNVKPSVIKPAAQVKPGQKRKLAVRSAVAEVKPLNSTSTVTEEPQCKQTEISPTNEETQPSPAVTQSPASLLGSALGTSPAKEEPQTVPIFQHGPVQNLPDIIKANDAPASREACTVPQSPIMKTPTQAKQRRTSFVASRVSITSSASAVDDFDELMNEFTDDHLGEDMDPGMGEDDLLQELSEMIDS</sequence>
<evidence type="ECO:0000313" key="3">
    <source>
        <dbReference type="EMBL" id="KAK0139250.1"/>
    </source>
</evidence>
<reference evidence="3" key="1">
    <citation type="journal article" date="2023" name="Front. Mar. Sci.">
        <title>A new Merluccius polli reference genome to investigate the effects of global change in West African waters.</title>
        <authorList>
            <person name="Mateo J.L."/>
            <person name="Blanco-Fernandez C."/>
            <person name="Garcia-Vazquez E."/>
            <person name="Machado-Schiaffino G."/>
        </authorList>
    </citation>
    <scope>NUCLEOTIDE SEQUENCE</scope>
    <source>
        <strain evidence="3">C29</strain>
        <tissue evidence="3">Fin</tissue>
    </source>
</reference>
<proteinExistence type="predicted"/>
<keyword evidence="2" id="KW-0472">Membrane</keyword>
<keyword evidence="2" id="KW-0812">Transmembrane</keyword>
<protein>
    <submittedName>
        <fullName evidence="3">Uncharacterized protein</fullName>
    </submittedName>
</protein>
<feature type="region of interest" description="Disordered" evidence="1">
    <location>
        <begin position="75"/>
        <end position="198"/>
    </location>
</feature>